<organism evidence="3 4">
    <name type="scientific">Jiella pacifica</name>
    <dbReference type="NCBI Taxonomy" id="2696469"/>
    <lineage>
        <taxon>Bacteria</taxon>
        <taxon>Pseudomonadati</taxon>
        <taxon>Pseudomonadota</taxon>
        <taxon>Alphaproteobacteria</taxon>
        <taxon>Hyphomicrobiales</taxon>
        <taxon>Aurantimonadaceae</taxon>
        <taxon>Jiella</taxon>
    </lineage>
</organism>
<dbReference type="InterPro" id="IPR048020">
    <property type="entry name" value="Transpos_IS3"/>
</dbReference>
<dbReference type="InterPro" id="IPR010921">
    <property type="entry name" value="Trp_repressor/repl_initiator"/>
</dbReference>
<evidence type="ECO:0000256" key="1">
    <source>
        <dbReference type="SAM" id="Coils"/>
    </source>
</evidence>
<comment type="caution">
    <text evidence="3">The sequence shown here is derived from an EMBL/GenBank/DDBJ whole genome shotgun (WGS) entry which is preliminary data.</text>
</comment>
<evidence type="ECO:0000259" key="2">
    <source>
        <dbReference type="PROSITE" id="PS50994"/>
    </source>
</evidence>
<dbReference type="InterPro" id="IPR001584">
    <property type="entry name" value="Integrase_cat-core"/>
</dbReference>
<dbReference type="Proteomes" id="UP000469011">
    <property type="component" value="Unassembled WGS sequence"/>
</dbReference>
<dbReference type="PROSITE" id="PS50994">
    <property type="entry name" value="INTEGRASE"/>
    <property type="match status" value="1"/>
</dbReference>
<reference evidence="3 4" key="1">
    <citation type="submission" date="2020-01" db="EMBL/GenBank/DDBJ databases">
        <title>Jiella pacifica sp. nov.</title>
        <authorList>
            <person name="Xue Z."/>
            <person name="Zhu S."/>
            <person name="Chen J."/>
            <person name="Yang J."/>
        </authorList>
    </citation>
    <scope>NUCLEOTIDE SEQUENCE [LARGE SCALE GENOMIC DNA]</scope>
    <source>
        <strain evidence="3 4">40Bstr34</strain>
    </source>
</reference>
<accession>A0A6N9T9D8</accession>
<dbReference type="InterPro" id="IPR012337">
    <property type="entry name" value="RNaseH-like_sf"/>
</dbReference>
<dbReference type="GO" id="GO:0006313">
    <property type="term" value="P:DNA transposition"/>
    <property type="evidence" value="ECO:0007669"/>
    <property type="project" value="InterPro"/>
</dbReference>
<dbReference type="InterPro" id="IPR036388">
    <property type="entry name" value="WH-like_DNA-bd_sf"/>
</dbReference>
<dbReference type="Pfam" id="PF13565">
    <property type="entry name" value="HTH_32"/>
    <property type="match status" value="1"/>
</dbReference>
<dbReference type="AlphaFoldDB" id="A0A6N9T9D8"/>
<feature type="coiled-coil region" evidence="1">
    <location>
        <begin position="92"/>
        <end position="119"/>
    </location>
</feature>
<dbReference type="SUPFAM" id="SSF53098">
    <property type="entry name" value="Ribonuclease H-like"/>
    <property type="match status" value="1"/>
</dbReference>
<dbReference type="Gene3D" id="1.10.10.10">
    <property type="entry name" value="Winged helix-like DNA-binding domain superfamily/Winged helix DNA-binding domain"/>
    <property type="match status" value="1"/>
</dbReference>
<dbReference type="InterPro" id="IPR050900">
    <property type="entry name" value="Transposase_IS3/IS150/IS904"/>
</dbReference>
<dbReference type="PANTHER" id="PTHR46889:SF4">
    <property type="entry name" value="TRANSPOSASE INSO FOR INSERTION SEQUENCE ELEMENT IS911B-RELATED"/>
    <property type="match status" value="1"/>
</dbReference>
<dbReference type="NCBIfam" id="NF033516">
    <property type="entry name" value="transpos_IS3"/>
    <property type="match status" value="1"/>
</dbReference>
<sequence length="454" mass="52709">MKPKPSNPKSPAKAPAEQVVKDIRRQTRRHFSAEDKIRIVLDGLRGDDSIAELCRREGIAQNLYYTWSKEFLEAGKRRLSGDTARAATTDEVKGLRREARDLKECLADLTLENRLLKKKHDRGWGRRRMRYPASEKLEIIRTVEQSHLPAKRTLDQLGIARRTFYGWYDRYREGGPEALEDRPSAPSRVWNRIGDDIREQIIEMALEETELSPRELAVRFTDEKRTFVSEATVYRLLKAHDLITSPAYTVIKAAEAFHTKTTRPNEMWQTDFTYFKIIGWGWVYLSTVLDDFSRYIIAWKLCSTMCASDVTDTLDLALEASGCDGAVVLHKPRLLSDNGPSYIAGELAEYIEANKMSHVRGTPFHPQTQGKIERWHQTLKNRVLLENYFLPGDLERQIEAFIEHYNHRRYHESLDNVTPADAYFGRASAIIKKRERIKRETIEHRRLQHRKLAA</sequence>
<keyword evidence="1" id="KW-0175">Coiled coil</keyword>
<dbReference type="InterPro" id="IPR036397">
    <property type="entry name" value="RNaseH_sf"/>
</dbReference>
<gene>
    <name evidence="3" type="ORF">GTK09_27055</name>
</gene>
<dbReference type="GO" id="GO:0043565">
    <property type="term" value="F:sequence-specific DNA binding"/>
    <property type="evidence" value="ECO:0007669"/>
    <property type="project" value="InterPro"/>
</dbReference>
<dbReference type="SUPFAM" id="SSF48295">
    <property type="entry name" value="TrpR-like"/>
    <property type="match status" value="2"/>
</dbReference>
<feature type="domain" description="Integrase catalytic" evidence="2">
    <location>
        <begin position="260"/>
        <end position="427"/>
    </location>
</feature>
<dbReference type="PANTHER" id="PTHR46889">
    <property type="entry name" value="TRANSPOSASE INSF FOR INSERTION SEQUENCE IS3B-RELATED"/>
    <property type="match status" value="1"/>
</dbReference>
<dbReference type="Pfam" id="PF00665">
    <property type="entry name" value="rve"/>
    <property type="match status" value="1"/>
</dbReference>
<dbReference type="Pfam" id="PF01527">
    <property type="entry name" value="HTH_Tnp_1"/>
    <property type="match status" value="1"/>
</dbReference>
<evidence type="ECO:0000313" key="3">
    <source>
        <dbReference type="EMBL" id="NDW08033.1"/>
    </source>
</evidence>
<dbReference type="InterPro" id="IPR002514">
    <property type="entry name" value="Transposase_8"/>
</dbReference>
<dbReference type="GO" id="GO:0004803">
    <property type="term" value="F:transposase activity"/>
    <property type="evidence" value="ECO:0007669"/>
    <property type="project" value="InterPro"/>
</dbReference>
<dbReference type="EMBL" id="JAAAMG010000063">
    <property type="protein sequence ID" value="NDW08033.1"/>
    <property type="molecule type" value="Genomic_DNA"/>
</dbReference>
<protein>
    <submittedName>
        <fullName evidence="3">IS3 family transposase</fullName>
    </submittedName>
</protein>
<dbReference type="Gene3D" id="3.30.420.10">
    <property type="entry name" value="Ribonuclease H-like superfamily/Ribonuclease H"/>
    <property type="match status" value="1"/>
</dbReference>
<evidence type="ECO:0000313" key="4">
    <source>
        <dbReference type="Proteomes" id="UP000469011"/>
    </source>
</evidence>
<keyword evidence="4" id="KW-1185">Reference proteome</keyword>
<name>A0A6N9T9D8_9HYPH</name>
<proteinExistence type="predicted"/>
<dbReference type="GO" id="GO:0015074">
    <property type="term" value="P:DNA integration"/>
    <property type="evidence" value="ECO:0007669"/>
    <property type="project" value="InterPro"/>
</dbReference>